<dbReference type="Proteomes" id="UP000178406">
    <property type="component" value="Unassembled WGS sequence"/>
</dbReference>
<sequence>MNKIENFSPEEKSTELDRRFNEAYKEIDQRCEVFGNYLRNIVASLRAGTAKEKDVRILLRDEIDGLLYSVQHLDDKKHKK</sequence>
<dbReference type="STRING" id="1798338.A3J56_03120"/>
<dbReference type="EMBL" id="MFHQ01000027">
    <property type="protein sequence ID" value="OGF74246.1"/>
    <property type="molecule type" value="Genomic_DNA"/>
</dbReference>
<reference evidence="1 2" key="1">
    <citation type="journal article" date="2016" name="Nat. Commun.">
        <title>Thousands of microbial genomes shed light on interconnected biogeochemical processes in an aquifer system.</title>
        <authorList>
            <person name="Anantharaman K."/>
            <person name="Brown C.T."/>
            <person name="Hug L.A."/>
            <person name="Sharon I."/>
            <person name="Castelle C.J."/>
            <person name="Probst A.J."/>
            <person name="Thomas B.C."/>
            <person name="Singh A."/>
            <person name="Wilkins M.J."/>
            <person name="Karaoz U."/>
            <person name="Brodie E.L."/>
            <person name="Williams K.H."/>
            <person name="Hubbard S.S."/>
            <person name="Banfield J.F."/>
        </authorList>
    </citation>
    <scope>NUCLEOTIDE SEQUENCE [LARGE SCALE GENOMIC DNA]</scope>
</reference>
<organism evidence="1 2">
    <name type="scientific">Candidatus Giovannonibacteria bacterium RIFCSPHIGHO2_02_FULL_46_20</name>
    <dbReference type="NCBI Taxonomy" id="1798338"/>
    <lineage>
        <taxon>Bacteria</taxon>
        <taxon>Candidatus Giovannoniibacteriota</taxon>
    </lineage>
</organism>
<name>A0A1F5WF47_9BACT</name>
<accession>A0A1F5WF47</accession>
<protein>
    <submittedName>
        <fullName evidence="1">Uncharacterized protein</fullName>
    </submittedName>
</protein>
<comment type="caution">
    <text evidence="1">The sequence shown here is derived from an EMBL/GenBank/DDBJ whole genome shotgun (WGS) entry which is preliminary data.</text>
</comment>
<evidence type="ECO:0000313" key="2">
    <source>
        <dbReference type="Proteomes" id="UP000178406"/>
    </source>
</evidence>
<evidence type="ECO:0000313" key="1">
    <source>
        <dbReference type="EMBL" id="OGF74246.1"/>
    </source>
</evidence>
<proteinExistence type="predicted"/>
<gene>
    <name evidence="1" type="ORF">A3J56_03120</name>
</gene>
<dbReference type="AlphaFoldDB" id="A0A1F5WF47"/>